<dbReference type="RefSeq" id="WP_144747037.1">
    <property type="nucleotide sequence ID" value="NZ_VMNW02000007.1"/>
</dbReference>
<dbReference type="InterPro" id="IPR050249">
    <property type="entry name" value="Pseudomonas-type_ThrB"/>
</dbReference>
<accession>A0A5N0VDF8</accession>
<dbReference type="GO" id="GO:0019202">
    <property type="term" value="F:amino acid kinase activity"/>
    <property type="evidence" value="ECO:0007669"/>
    <property type="project" value="TreeGrafter"/>
</dbReference>
<evidence type="ECO:0000313" key="3">
    <source>
        <dbReference type="EMBL" id="KAA9164387.1"/>
    </source>
</evidence>
<dbReference type="OrthoDB" id="2801014at2"/>
<sequence>MSPGTLESALAGAVEARYGLALRFERVGGEVDLNFRGAGDVGRYFLKVSRRGSEPPADPRLLAYLSDRRPRPSVATPLSTRDGALWFDVDPAIALPGPAGRWCAWLTTLLPGSCPQPDELGSAERRAVGRALAELDLALAGTKIVRSVPVRWDVRRAGDALLELTGTTPPVAGRDVLAAELERLRDDVLPRLAELPVQLVHNDFNKDNILVEDGRVTGIVDFGDAVYAPRVQDLGTAAAYFCRAPDISETIGDLVAGYHAVLPLDAGEIALVPEIARGRCALALTLARCAAARTNSASHRAYLLRNEKLTGDRLAALRAAARDAPSAGRSPVQVSRP</sequence>
<proteinExistence type="inferred from homology"/>
<dbReference type="AlphaFoldDB" id="A0A5N0VDF8"/>
<dbReference type="SUPFAM" id="SSF56112">
    <property type="entry name" value="Protein kinase-like (PK-like)"/>
    <property type="match status" value="1"/>
</dbReference>
<dbReference type="EMBL" id="VMNW02000007">
    <property type="protein sequence ID" value="KAA9164387.1"/>
    <property type="molecule type" value="Genomic_DNA"/>
</dbReference>
<reference evidence="3" key="1">
    <citation type="submission" date="2019-09" db="EMBL/GenBank/DDBJ databases">
        <authorList>
            <person name="Teo W.F.A."/>
            <person name="Duangmal K."/>
        </authorList>
    </citation>
    <scope>NUCLEOTIDE SEQUENCE [LARGE SCALE GENOMIC DNA]</scope>
    <source>
        <strain evidence="3">K81G1</strain>
    </source>
</reference>
<comment type="caution">
    <text evidence="3">The sequence shown here is derived from an EMBL/GenBank/DDBJ whole genome shotgun (WGS) entry which is preliminary data.</text>
</comment>
<dbReference type="Gene3D" id="3.90.1200.10">
    <property type="match status" value="1"/>
</dbReference>
<dbReference type="InterPro" id="IPR002575">
    <property type="entry name" value="Aminoglycoside_PTrfase"/>
</dbReference>
<dbReference type="Proteomes" id="UP000319769">
    <property type="component" value="Unassembled WGS sequence"/>
</dbReference>
<dbReference type="PANTHER" id="PTHR21064:SF6">
    <property type="entry name" value="AMINOGLYCOSIDE PHOSPHOTRANSFERASE DOMAIN-CONTAINING PROTEIN"/>
    <property type="match status" value="1"/>
</dbReference>
<dbReference type="Pfam" id="PF01636">
    <property type="entry name" value="APH"/>
    <property type="match status" value="1"/>
</dbReference>
<dbReference type="InterPro" id="IPR011009">
    <property type="entry name" value="Kinase-like_dom_sf"/>
</dbReference>
<protein>
    <submittedName>
        <fullName evidence="3">Phosphotransferase</fullName>
    </submittedName>
</protein>
<keyword evidence="4" id="KW-1185">Reference proteome</keyword>
<comment type="similarity">
    <text evidence="1">Belongs to the pseudomonas-type ThrB family.</text>
</comment>
<evidence type="ECO:0000259" key="2">
    <source>
        <dbReference type="Pfam" id="PF01636"/>
    </source>
</evidence>
<feature type="domain" description="Aminoglycoside phosphotransferase" evidence="2">
    <location>
        <begin position="35"/>
        <end position="249"/>
    </location>
</feature>
<organism evidence="3 4">
    <name type="scientific">Amycolatopsis acidicola</name>
    <dbReference type="NCBI Taxonomy" id="2596893"/>
    <lineage>
        <taxon>Bacteria</taxon>
        <taxon>Bacillati</taxon>
        <taxon>Actinomycetota</taxon>
        <taxon>Actinomycetes</taxon>
        <taxon>Pseudonocardiales</taxon>
        <taxon>Pseudonocardiaceae</taxon>
        <taxon>Amycolatopsis</taxon>
    </lineage>
</organism>
<evidence type="ECO:0000313" key="4">
    <source>
        <dbReference type="Proteomes" id="UP000319769"/>
    </source>
</evidence>
<dbReference type="Gene3D" id="3.30.200.20">
    <property type="entry name" value="Phosphorylase Kinase, domain 1"/>
    <property type="match status" value="1"/>
</dbReference>
<name>A0A5N0VDF8_9PSEU</name>
<dbReference type="PANTHER" id="PTHR21064">
    <property type="entry name" value="AMINOGLYCOSIDE PHOSPHOTRANSFERASE DOMAIN-CONTAINING PROTEIN-RELATED"/>
    <property type="match status" value="1"/>
</dbReference>
<evidence type="ECO:0000256" key="1">
    <source>
        <dbReference type="ARBA" id="ARBA00038240"/>
    </source>
</evidence>
<gene>
    <name evidence="3" type="ORF">FPZ12_007270</name>
</gene>